<proteinExistence type="predicted"/>
<evidence type="ECO:0000313" key="2">
    <source>
        <dbReference type="EMBL" id="KAJ1160037.1"/>
    </source>
</evidence>
<reference evidence="2" key="1">
    <citation type="journal article" date="2022" name="bioRxiv">
        <title>Sequencing and chromosome-scale assembly of the giantPleurodeles waltlgenome.</title>
        <authorList>
            <person name="Brown T."/>
            <person name="Elewa A."/>
            <person name="Iarovenko S."/>
            <person name="Subramanian E."/>
            <person name="Araus A.J."/>
            <person name="Petzold A."/>
            <person name="Susuki M."/>
            <person name="Suzuki K.-i.T."/>
            <person name="Hayashi T."/>
            <person name="Toyoda A."/>
            <person name="Oliveira C."/>
            <person name="Osipova E."/>
            <person name="Leigh N.D."/>
            <person name="Simon A."/>
            <person name="Yun M.H."/>
        </authorList>
    </citation>
    <scope>NUCLEOTIDE SEQUENCE</scope>
    <source>
        <strain evidence="2">20211129_DDA</strain>
        <tissue evidence="2">Liver</tissue>
    </source>
</reference>
<sequence>MGAAGALKAHQREEMCWVPRALLCSSCGGTRVLRTVEWNVGWGFGFESKRAVETGVYGRRTELGCLDRWAGPQQARTNQSLWKNGKRIPGKSEEELQETLYGARRKVSEVAQRKSHETQPDQKKMMTPASKGPMRPRWRNAGHHRRTLKSLPQLRRVAAYRVSDVGEDVG</sequence>
<dbReference type="Proteomes" id="UP001066276">
    <property type="component" value="Chromosome 4_2"/>
</dbReference>
<name>A0AAV7S797_PLEWA</name>
<feature type="region of interest" description="Disordered" evidence="1">
    <location>
        <begin position="107"/>
        <end position="151"/>
    </location>
</feature>
<protein>
    <submittedName>
        <fullName evidence="2">Uncharacterized protein</fullName>
    </submittedName>
</protein>
<organism evidence="2 3">
    <name type="scientific">Pleurodeles waltl</name>
    <name type="common">Iberian ribbed newt</name>
    <dbReference type="NCBI Taxonomy" id="8319"/>
    <lineage>
        <taxon>Eukaryota</taxon>
        <taxon>Metazoa</taxon>
        <taxon>Chordata</taxon>
        <taxon>Craniata</taxon>
        <taxon>Vertebrata</taxon>
        <taxon>Euteleostomi</taxon>
        <taxon>Amphibia</taxon>
        <taxon>Batrachia</taxon>
        <taxon>Caudata</taxon>
        <taxon>Salamandroidea</taxon>
        <taxon>Salamandridae</taxon>
        <taxon>Pleurodelinae</taxon>
        <taxon>Pleurodeles</taxon>
    </lineage>
</organism>
<keyword evidence="3" id="KW-1185">Reference proteome</keyword>
<evidence type="ECO:0000256" key="1">
    <source>
        <dbReference type="SAM" id="MobiDB-lite"/>
    </source>
</evidence>
<dbReference type="EMBL" id="JANPWB010000008">
    <property type="protein sequence ID" value="KAJ1160037.1"/>
    <property type="molecule type" value="Genomic_DNA"/>
</dbReference>
<evidence type="ECO:0000313" key="3">
    <source>
        <dbReference type="Proteomes" id="UP001066276"/>
    </source>
</evidence>
<gene>
    <name evidence="2" type="ORF">NDU88_000539</name>
</gene>
<dbReference type="AlphaFoldDB" id="A0AAV7S797"/>
<feature type="compositionally biased region" description="Basic and acidic residues" evidence="1">
    <location>
        <begin position="107"/>
        <end position="124"/>
    </location>
</feature>
<comment type="caution">
    <text evidence="2">The sequence shown here is derived from an EMBL/GenBank/DDBJ whole genome shotgun (WGS) entry which is preliminary data.</text>
</comment>
<feature type="compositionally biased region" description="Basic residues" evidence="1">
    <location>
        <begin position="134"/>
        <end position="148"/>
    </location>
</feature>
<accession>A0AAV7S797</accession>